<accession>A0A291QPS2</accession>
<dbReference type="Gene3D" id="3.40.1740.10">
    <property type="entry name" value="VC0467-like"/>
    <property type="match status" value="1"/>
</dbReference>
<proteinExistence type="inferred from homology"/>
<evidence type="ECO:0000256" key="1">
    <source>
        <dbReference type="ARBA" id="ARBA00009600"/>
    </source>
</evidence>
<reference evidence="2 3" key="1">
    <citation type="submission" date="2017-10" db="EMBL/GenBank/DDBJ databases">
        <title>Paenichitinophaga pekingensis gen. nov., sp. nov., isolated from activated sludge.</title>
        <authorList>
            <person name="Jin D."/>
            <person name="Kong X."/>
            <person name="Deng Y."/>
            <person name="Bai Z."/>
        </authorList>
    </citation>
    <scope>NUCLEOTIDE SEQUENCE [LARGE SCALE GENOMIC DNA]</scope>
    <source>
        <strain evidence="2 3">13</strain>
    </source>
</reference>
<comment type="similarity">
    <text evidence="1">Belongs to the UPF0301 (AlgH) family.</text>
</comment>
<dbReference type="InterPro" id="IPR003774">
    <property type="entry name" value="AlgH-like"/>
</dbReference>
<keyword evidence="3" id="KW-1185">Reference proteome</keyword>
<gene>
    <name evidence="2" type="ORF">COR50_01480</name>
</gene>
<dbReference type="SUPFAM" id="SSF143456">
    <property type="entry name" value="VC0467-like"/>
    <property type="match status" value="1"/>
</dbReference>
<dbReference type="Proteomes" id="UP000220133">
    <property type="component" value="Chromosome"/>
</dbReference>
<dbReference type="KEGG" id="cbae:COR50_01480"/>
<evidence type="ECO:0000313" key="3">
    <source>
        <dbReference type="Proteomes" id="UP000220133"/>
    </source>
</evidence>
<dbReference type="PANTHER" id="PTHR30327:SF1">
    <property type="entry name" value="UPF0301 PROTEIN YQGE"/>
    <property type="match status" value="1"/>
</dbReference>
<dbReference type="EMBL" id="CP023777">
    <property type="protein sequence ID" value="ATL45936.1"/>
    <property type="molecule type" value="Genomic_DNA"/>
</dbReference>
<dbReference type="PANTHER" id="PTHR30327">
    <property type="entry name" value="UNCHARACTERIZED PROTEIN YQGE"/>
    <property type="match status" value="1"/>
</dbReference>
<dbReference type="RefSeq" id="WP_098192326.1">
    <property type="nucleotide sequence ID" value="NZ_CP023777.1"/>
</dbReference>
<dbReference type="OrthoDB" id="9807486at2"/>
<dbReference type="Pfam" id="PF02622">
    <property type="entry name" value="DUF179"/>
    <property type="match status" value="1"/>
</dbReference>
<sequence length="186" mass="20772">MASISPGKLLIADPFLKDPHFHRSIVLLCDHEEDEGSYGLILNKPLEGNLQQLLPDVSNDQFPIYYGGPVQVNSLQFIHRSPGLLEGSVELQNGLFLGGDFDQLMEKLKLNTVDPGLIKFFIGYSGWGEGQLAGELKEHSWILSNAIDIPLVFDKEEQEAWKQALRDTDNPDIAIMANYPIDPQLN</sequence>
<protein>
    <submittedName>
        <fullName evidence="2">Uncharacterized protein</fullName>
    </submittedName>
</protein>
<dbReference type="AlphaFoldDB" id="A0A291QPS2"/>
<evidence type="ECO:0000313" key="2">
    <source>
        <dbReference type="EMBL" id="ATL45936.1"/>
    </source>
</evidence>
<name>A0A291QPS2_9BACT</name>
<organism evidence="2 3">
    <name type="scientific">Chitinophaga caeni</name>
    <dbReference type="NCBI Taxonomy" id="2029983"/>
    <lineage>
        <taxon>Bacteria</taxon>
        <taxon>Pseudomonadati</taxon>
        <taxon>Bacteroidota</taxon>
        <taxon>Chitinophagia</taxon>
        <taxon>Chitinophagales</taxon>
        <taxon>Chitinophagaceae</taxon>
        <taxon>Chitinophaga</taxon>
    </lineage>
</organism>
<dbReference type="GO" id="GO:0005829">
    <property type="term" value="C:cytosol"/>
    <property type="evidence" value="ECO:0007669"/>
    <property type="project" value="TreeGrafter"/>
</dbReference>